<keyword evidence="1" id="KW-0812">Transmembrane</keyword>
<dbReference type="AlphaFoldDB" id="A0A369NEC0"/>
<evidence type="ECO:0000313" key="3">
    <source>
        <dbReference type="Proteomes" id="UP000253857"/>
    </source>
</evidence>
<dbReference type="RefSeq" id="WP_035585300.1">
    <property type="nucleotide sequence ID" value="NZ_PPTY01000001.1"/>
</dbReference>
<organism evidence="2 3">
    <name type="scientific">Eggerthella lenta</name>
    <name type="common">Eubacterium lentum</name>
    <dbReference type="NCBI Taxonomy" id="84112"/>
    <lineage>
        <taxon>Bacteria</taxon>
        <taxon>Bacillati</taxon>
        <taxon>Actinomycetota</taxon>
        <taxon>Coriobacteriia</taxon>
        <taxon>Eggerthellales</taxon>
        <taxon>Eggerthellaceae</taxon>
        <taxon>Eggerthella</taxon>
    </lineage>
</organism>
<accession>A0A369NEC0</accession>
<reference evidence="2 3" key="1">
    <citation type="journal article" date="2018" name="Elife">
        <title>Discovery and characterization of a prevalent human gut bacterial enzyme sufficient for the inactivation of a family of plant toxins.</title>
        <authorList>
            <person name="Koppel N."/>
            <person name="Bisanz J.E."/>
            <person name="Pandelia M.E."/>
            <person name="Turnbaugh P.J."/>
            <person name="Balskus E.P."/>
        </authorList>
    </citation>
    <scope>NUCLEOTIDE SEQUENCE [LARGE SCALE GENOMIC DNA]</scope>
    <source>
        <strain evidence="2 3">FAA1-1-60AUCSF</strain>
    </source>
</reference>
<feature type="transmembrane region" description="Helical" evidence="1">
    <location>
        <begin position="6"/>
        <end position="26"/>
    </location>
</feature>
<evidence type="ECO:0000256" key="1">
    <source>
        <dbReference type="SAM" id="Phobius"/>
    </source>
</evidence>
<dbReference type="EMBL" id="PPTY01000001">
    <property type="protein sequence ID" value="RDB89062.1"/>
    <property type="molecule type" value="Genomic_DNA"/>
</dbReference>
<keyword evidence="1" id="KW-0472">Membrane</keyword>
<dbReference type="Proteomes" id="UP000253857">
    <property type="component" value="Unassembled WGS sequence"/>
</dbReference>
<protein>
    <submittedName>
        <fullName evidence="2">Uncharacterized protein</fullName>
    </submittedName>
</protein>
<sequence>MIADGVLGVILLCMMLVWSALLIYAARRDVKTSRIKYENAQKTRRILIELAKKNGLDEGDETGGDAS</sequence>
<name>A0A369NEC0_EGGLN</name>
<gene>
    <name evidence="2" type="ORF">C1871_00920</name>
</gene>
<keyword evidence="1" id="KW-1133">Transmembrane helix</keyword>
<proteinExistence type="predicted"/>
<comment type="caution">
    <text evidence="2">The sequence shown here is derived from an EMBL/GenBank/DDBJ whole genome shotgun (WGS) entry which is preliminary data.</text>
</comment>
<evidence type="ECO:0000313" key="2">
    <source>
        <dbReference type="EMBL" id="RDB89062.1"/>
    </source>
</evidence>